<reference evidence="2" key="1">
    <citation type="journal article" date="2018" name="DNA Res.">
        <title>Multiple hybrid de novo genome assembly of finger millet, an orphan allotetraploid crop.</title>
        <authorList>
            <person name="Hatakeyama M."/>
            <person name="Aluri S."/>
            <person name="Balachadran M.T."/>
            <person name="Sivarajan S.R."/>
            <person name="Patrignani A."/>
            <person name="Gruter S."/>
            <person name="Poveda L."/>
            <person name="Shimizu-Inatsugi R."/>
            <person name="Baeten J."/>
            <person name="Francoijs K.J."/>
            <person name="Nataraja K.N."/>
            <person name="Reddy Y.A.N."/>
            <person name="Phadnis S."/>
            <person name="Ravikumar R.L."/>
            <person name="Schlapbach R."/>
            <person name="Sreeman S.M."/>
            <person name="Shimizu K.K."/>
        </authorList>
    </citation>
    <scope>NUCLEOTIDE SEQUENCE</scope>
</reference>
<dbReference type="PANTHER" id="PTHR44586:SF23">
    <property type="entry name" value="F-BOX DOMAIN-CONTAINING PROTEIN"/>
    <property type="match status" value="1"/>
</dbReference>
<sequence length="254" mass="29424">MSELLLLNPFTGEQVALPSVITIQHVKAIFDESGTIHKYQLSYYTEEKVYKAPENHTLKDLRQHFYYKAFVFPEQSTGSYIVVLIHNPHSELSFARPGDDKWTWLPPNTRYRDCAYMNSLLYVLTSVGEIHAFDLTGSTITRTVIMTQVKHYIYESMYLISAPWGDLLQVWRIVDNRNDVEHDEDEDATPLLYITHKILVYKVDMVAKELVKINSLPCHMLFLGHNLSFCLNAADHPQLEAIMPTTLMITKNWL</sequence>
<dbReference type="InterPro" id="IPR005174">
    <property type="entry name" value="KIB1-4_b-propeller"/>
</dbReference>
<reference evidence="2" key="2">
    <citation type="submission" date="2021-12" db="EMBL/GenBank/DDBJ databases">
        <title>Resequencing data analysis of finger millet.</title>
        <authorList>
            <person name="Hatakeyama M."/>
            <person name="Aluri S."/>
            <person name="Balachadran M.T."/>
            <person name="Sivarajan S.R."/>
            <person name="Poveda L."/>
            <person name="Shimizu-Inatsugi R."/>
            <person name="Schlapbach R."/>
            <person name="Sreeman S.M."/>
            <person name="Shimizu K.K."/>
        </authorList>
    </citation>
    <scope>NUCLEOTIDE SEQUENCE</scope>
</reference>
<dbReference type="Proteomes" id="UP001054889">
    <property type="component" value="Unassembled WGS sequence"/>
</dbReference>
<evidence type="ECO:0000259" key="1">
    <source>
        <dbReference type="Pfam" id="PF03478"/>
    </source>
</evidence>
<organism evidence="2 3">
    <name type="scientific">Eleusine coracana subsp. coracana</name>
    <dbReference type="NCBI Taxonomy" id="191504"/>
    <lineage>
        <taxon>Eukaryota</taxon>
        <taxon>Viridiplantae</taxon>
        <taxon>Streptophyta</taxon>
        <taxon>Embryophyta</taxon>
        <taxon>Tracheophyta</taxon>
        <taxon>Spermatophyta</taxon>
        <taxon>Magnoliopsida</taxon>
        <taxon>Liliopsida</taxon>
        <taxon>Poales</taxon>
        <taxon>Poaceae</taxon>
        <taxon>PACMAD clade</taxon>
        <taxon>Chloridoideae</taxon>
        <taxon>Cynodonteae</taxon>
        <taxon>Eleusininae</taxon>
        <taxon>Eleusine</taxon>
    </lineage>
</organism>
<evidence type="ECO:0000313" key="3">
    <source>
        <dbReference type="Proteomes" id="UP001054889"/>
    </source>
</evidence>
<feature type="domain" description="KIB1-4 beta-propeller" evidence="1">
    <location>
        <begin position="2"/>
        <end position="239"/>
    </location>
</feature>
<comment type="caution">
    <text evidence="2">The sequence shown here is derived from an EMBL/GenBank/DDBJ whole genome shotgun (WGS) entry which is preliminary data.</text>
</comment>
<gene>
    <name evidence="2" type="primary">ga27675</name>
    <name evidence="2" type="ORF">PR202_ga27675</name>
</gene>
<accession>A0AAV5DGQ4</accession>
<dbReference type="EMBL" id="BQKI01000016">
    <property type="protein sequence ID" value="GJN09650.1"/>
    <property type="molecule type" value="Genomic_DNA"/>
</dbReference>
<keyword evidence="3" id="KW-1185">Reference proteome</keyword>
<dbReference type="Pfam" id="PF03478">
    <property type="entry name" value="Beta-prop_KIB1-4"/>
    <property type="match status" value="1"/>
</dbReference>
<dbReference type="AlphaFoldDB" id="A0AAV5DGQ4"/>
<evidence type="ECO:0000313" key="2">
    <source>
        <dbReference type="EMBL" id="GJN09650.1"/>
    </source>
</evidence>
<proteinExistence type="predicted"/>
<protein>
    <recommendedName>
        <fullName evidence="1">KIB1-4 beta-propeller domain-containing protein</fullName>
    </recommendedName>
</protein>
<dbReference type="PANTHER" id="PTHR44586">
    <property type="entry name" value="F-BOX DOMAIN CONTAINING PROTEIN, EXPRESSED"/>
    <property type="match status" value="1"/>
</dbReference>
<name>A0AAV5DGQ4_ELECO</name>